<gene>
    <name evidence="1" type="ORF">BDP81DRAFT_420046</name>
</gene>
<accession>A0AAJ0EIX3</accession>
<comment type="caution">
    <text evidence="1">The sequence shown here is derived from an EMBL/GenBank/DDBJ whole genome shotgun (WGS) entry which is preliminary data.</text>
</comment>
<dbReference type="AlphaFoldDB" id="A0AAJ0EIX3"/>
<organism evidence="1 2">
    <name type="scientific">Colletotrichum phormii</name>
    <dbReference type="NCBI Taxonomy" id="359342"/>
    <lineage>
        <taxon>Eukaryota</taxon>
        <taxon>Fungi</taxon>
        <taxon>Dikarya</taxon>
        <taxon>Ascomycota</taxon>
        <taxon>Pezizomycotina</taxon>
        <taxon>Sordariomycetes</taxon>
        <taxon>Hypocreomycetidae</taxon>
        <taxon>Glomerellales</taxon>
        <taxon>Glomerellaceae</taxon>
        <taxon>Colletotrichum</taxon>
        <taxon>Colletotrichum acutatum species complex</taxon>
    </lineage>
</organism>
<name>A0AAJ0EIX3_9PEZI</name>
<protein>
    <submittedName>
        <fullName evidence="1">Uncharacterized protein</fullName>
    </submittedName>
</protein>
<sequence>MNLSRPPHHPPPCPCLSKSLVRRILWLGSPGRRRQWKLVCRHHPVVIHVETLDRRWRLSKKDSISTTHLTDRGRWRGRVKSPFAVAITGCFSRYRLRSSWAGDQSLATTHNPLYLYLPITQVYSCQHTYVAQDTLPASLLSHVGPSFMALAEFPPHTEYIRLVLAWKPTPL</sequence>
<dbReference type="Proteomes" id="UP001243989">
    <property type="component" value="Unassembled WGS sequence"/>
</dbReference>
<evidence type="ECO:0000313" key="1">
    <source>
        <dbReference type="EMBL" id="KAK1640434.1"/>
    </source>
</evidence>
<evidence type="ECO:0000313" key="2">
    <source>
        <dbReference type="Proteomes" id="UP001243989"/>
    </source>
</evidence>
<reference evidence="1" key="1">
    <citation type="submission" date="2021-06" db="EMBL/GenBank/DDBJ databases">
        <title>Comparative genomics, transcriptomics and evolutionary studies reveal genomic signatures of adaptation to plant cell wall in hemibiotrophic fungi.</title>
        <authorList>
            <consortium name="DOE Joint Genome Institute"/>
            <person name="Baroncelli R."/>
            <person name="Diaz J.F."/>
            <person name="Benocci T."/>
            <person name="Peng M."/>
            <person name="Battaglia E."/>
            <person name="Haridas S."/>
            <person name="Andreopoulos W."/>
            <person name="Labutti K."/>
            <person name="Pangilinan J."/>
            <person name="Floch G.L."/>
            <person name="Makela M.R."/>
            <person name="Henrissat B."/>
            <person name="Grigoriev I.V."/>
            <person name="Crouch J.A."/>
            <person name="De Vries R.P."/>
            <person name="Sukno S.A."/>
            <person name="Thon M.R."/>
        </authorList>
    </citation>
    <scope>NUCLEOTIDE SEQUENCE</scope>
    <source>
        <strain evidence="1">CBS 102054</strain>
    </source>
</reference>
<dbReference type="RefSeq" id="XP_060449041.1">
    <property type="nucleotide sequence ID" value="XM_060589820.1"/>
</dbReference>
<dbReference type="EMBL" id="JAHMHQ010000004">
    <property type="protein sequence ID" value="KAK1640434.1"/>
    <property type="molecule type" value="Genomic_DNA"/>
</dbReference>
<dbReference type="GeneID" id="85474682"/>
<keyword evidence="2" id="KW-1185">Reference proteome</keyword>
<proteinExistence type="predicted"/>